<dbReference type="EMBL" id="MU003798">
    <property type="protein sequence ID" value="KAF2720568.1"/>
    <property type="molecule type" value="Genomic_DNA"/>
</dbReference>
<keyword evidence="4" id="KW-1185">Reference proteome</keyword>
<accession>A0A9P4UPA1</accession>
<proteinExistence type="predicted"/>
<feature type="compositionally biased region" description="Polar residues" evidence="1">
    <location>
        <begin position="340"/>
        <end position="352"/>
    </location>
</feature>
<dbReference type="PROSITE" id="PS50108">
    <property type="entry name" value="CRIB"/>
    <property type="match status" value="1"/>
</dbReference>
<evidence type="ECO:0000313" key="3">
    <source>
        <dbReference type="EMBL" id="KAF2720568.1"/>
    </source>
</evidence>
<dbReference type="InterPro" id="IPR000095">
    <property type="entry name" value="CRIB_dom"/>
</dbReference>
<reference evidence="3" key="1">
    <citation type="journal article" date="2020" name="Stud. Mycol.">
        <title>101 Dothideomycetes genomes: a test case for predicting lifestyles and emergence of pathogens.</title>
        <authorList>
            <person name="Haridas S."/>
            <person name="Albert R."/>
            <person name="Binder M."/>
            <person name="Bloem J."/>
            <person name="Labutti K."/>
            <person name="Salamov A."/>
            <person name="Andreopoulos B."/>
            <person name="Baker S."/>
            <person name="Barry K."/>
            <person name="Bills G."/>
            <person name="Bluhm B."/>
            <person name="Cannon C."/>
            <person name="Castanera R."/>
            <person name="Culley D."/>
            <person name="Daum C."/>
            <person name="Ezra D."/>
            <person name="Gonzalez J."/>
            <person name="Henrissat B."/>
            <person name="Kuo A."/>
            <person name="Liang C."/>
            <person name="Lipzen A."/>
            <person name="Lutzoni F."/>
            <person name="Magnuson J."/>
            <person name="Mondo S."/>
            <person name="Nolan M."/>
            <person name="Ohm R."/>
            <person name="Pangilinan J."/>
            <person name="Park H.-J."/>
            <person name="Ramirez L."/>
            <person name="Alfaro M."/>
            <person name="Sun H."/>
            <person name="Tritt A."/>
            <person name="Yoshinaga Y."/>
            <person name="Zwiers L.-H."/>
            <person name="Turgeon B."/>
            <person name="Goodwin S."/>
            <person name="Spatafora J."/>
            <person name="Crous P."/>
            <person name="Grigoriev I."/>
        </authorList>
    </citation>
    <scope>NUCLEOTIDE SEQUENCE</scope>
    <source>
        <strain evidence="3">CBS 116435</strain>
    </source>
</reference>
<dbReference type="OrthoDB" id="3946739at2759"/>
<feature type="region of interest" description="Disordered" evidence="1">
    <location>
        <begin position="66"/>
        <end position="96"/>
    </location>
</feature>
<gene>
    <name evidence="3" type="ORF">K431DRAFT_304216</name>
</gene>
<feature type="region of interest" description="Disordered" evidence="1">
    <location>
        <begin position="400"/>
        <end position="447"/>
    </location>
</feature>
<evidence type="ECO:0000313" key="4">
    <source>
        <dbReference type="Proteomes" id="UP000799441"/>
    </source>
</evidence>
<evidence type="ECO:0000259" key="2">
    <source>
        <dbReference type="PROSITE" id="PS50108"/>
    </source>
</evidence>
<feature type="compositionally biased region" description="Low complexity" evidence="1">
    <location>
        <begin position="69"/>
        <end position="89"/>
    </location>
</feature>
<feature type="region of interest" description="Disordered" evidence="1">
    <location>
        <begin position="333"/>
        <end position="354"/>
    </location>
</feature>
<feature type="compositionally biased region" description="Polar residues" evidence="1">
    <location>
        <begin position="718"/>
        <end position="752"/>
    </location>
</feature>
<feature type="domain" description="CRIB" evidence="2">
    <location>
        <begin position="166"/>
        <end position="179"/>
    </location>
</feature>
<dbReference type="AlphaFoldDB" id="A0A9P4UPA1"/>
<feature type="compositionally biased region" description="Basic and acidic residues" evidence="1">
    <location>
        <begin position="674"/>
        <end position="688"/>
    </location>
</feature>
<sequence length="752" mass="83347">MRAQMQTAGFCDGVENQAYDGPCNNQQPRSVANDELVSPIDHRQRHSMFRKLLLPDSAHLEVYTGEMEAPSTPGRPSRAPSPSRSARSFRTVRHRKGAESLQSLRFSIFGPKTRRQRNCSTGHNTPDHAKTPYITSDAKLDEDRTYTQADFQSEHEYYLHLKKQTISPPFNFQHVTHTVRKQLPSLDKVDEKDLPARFWAVSAYQTPRKHLNGIKADDITQSWLPMISRPSSVARPRSLGVSDHRSSKICHSPTQLVRYADSSISYGKLGSPVPQLQQCQAHLDKSGCALSSFSPIRSEVPGNCHDSAQPFEMVGSDDLPLRQAQTNLQDLSKGVHDHSNQLTKSSEATFETAQDESDSTSWLWISTQFPQPPTHRRVDSFVAVPNPRRGHLRDDQLMRLQQPDNRSDPALKSSAAPTAGKRIESFHRVSPELSVSGTEMPNRVKDEKASWEDDIDYAYGQKLESTCNFDWAENIIAVRNKYKARATPRSQQLLFSCASTNNDSEESLASALPPIGPAFARSHFQVAHRTRPSVGHHGFVEARKARGEVLSRNTASVQPKLHVAADGPGERPLSPMLSIASMGDRLFSQMPSSKTSKCTYSDCLSDPESVLTRGSGHRKSSSCSSCESFRQLSSSSSSTPDLLSQCKLKGRFPLDMPRLGHQDQEQTPEQASGESHEQGSPELRRGSEHGVAMTRRLETPGERAVLGAASVAAKKQQRSPATPSNTTCSQRATRTGNDCLTTHSATEQPKWI</sequence>
<feature type="compositionally biased region" description="Basic and acidic residues" evidence="1">
    <location>
        <begin position="421"/>
        <end position="430"/>
    </location>
</feature>
<name>A0A9P4UPA1_9PEZI</name>
<comment type="caution">
    <text evidence="3">The sequence shown here is derived from an EMBL/GenBank/DDBJ whole genome shotgun (WGS) entry which is preliminary data.</text>
</comment>
<evidence type="ECO:0000256" key="1">
    <source>
        <dbReference type="SAM" id="MobiDB-lite"/>
    </source>
</evidence>
<protein>
    <recommendedName>
        <fullName evidence="2">CRIB domain-containing protein</fullName>
    </recommendedName>
</protein>
<dbReference type="Proteomes" id="UP000799441">
    <property type="component" value="Unassembled WGS sequence"/>
</dbReference>
<feature type="region of interest" description="Disordered" evidence="1">
    <location>
        <begin position="113"/>
        <end position="133"/>
    </location>
</feature>
<organism evidence="3 4">
    <name type="scientific">Polychaeton citri CBS 116435</name>
    <dbReference type="NCBI Taxonomy" id="1314669"/>
    <lineage>
        <taxon>Eukaryota</taxon>
        <taxon>Fungi</taxon>
        <taxon>Dikarya</taxon>
        <taxon>Ascomycota</taxon>
        <taxon>Pezizomycotina</taxon>
        <taxon>Dothideomycetes</taxon>
        <taxon>Dothideomycetidae</taxon>
        <taxon>Capnodiales</taxon>
        <taxon>Capnodiaceae</taxon>
        <taxon>Polychaeton</taxon>
    </lineage>
</organism>
<feature type="region of interest" description="Disordered" evidence="1">
    <location>
        <begin position="653"/>
        <end position="752"/>
    </location>
</feature>